<organism evidence="1 2">
    <name type="scientific">Taxus chinensis</name>
    <name type="common">Chinese yew</name>
    <name type="synonym">Taxus wallichiana var. chinensis</name>
    <dbReference type="NCBI Taxonomy" id="29808"/>
    <lineage>
        <taxon>Eukaryota</taxon>
        <taxon>Viridiplantae</taxon>
        <taxon>Streptophyta</taxon>
        <taxon>Embryophyta</taxon>
        <taxon>Tracheophyta</taxon>
        <taxon>Spermatophyta</taxon>
        <taxon>Pinopsida</taxon>
        <taxon>Pinidae</taxon>
        <taxon>Conifers II</taxon>
        <taxon>Cupressales</taxon>
        <taxon>Taxaceae</taxon>
        <taxon>Taxus</taxon>
    </lineage>
</organism>
<proteinExistence type="predicted"/>
<gene>
    <name evidence="1" type="ORF">KI387_024883</name>
</gene>
<reference evidence="1 2" key="1">
    <citation type="journal article" date="2021" name="Nat. Plants">
        <title>The Taxus genome provides insights into paclitaxel biosynthesis.</title>
        <authorList>
            <person name="Xiong X."/>
            <person name="Gou J."/>
            <person name="Liao Q."/>
            <person name="Li Y."/>
            <person name="Zhou Q."/>
            <person name="Bi G."/>
            <person name="Li C."/>
            <person name="Du R."/>
            <person name="Wang X."/>
            <person name="Sun T."/>
            <person name="Guo L."/>
            <person name="Liang H."/>
            <person name="Lu P."/>
            <person name="Wu Y."/>
            <person name="Zhang Z."/>
            <person name="Ro D.K."/>
            <person name="Shang Y."/>
            <person name="Huang S."/>
            <person name="Yan J."/>
        </authorList>
    </citation>
    <scope>NUCLEOTIDE SEQUENCE [LARGE SCALE GENOMIC DNA]</scope>
    <source>
        <strain evidence="1">Ta-2019</strain>
    </source>
</reference>
<dbReference type="EMBL" id="JAHRHJ020000005">
    <property type="protein sequence ID" value="KAH9316256.1"/>
    <property type="molecule type" value="Genomic_DNA"/>
</dbReference>
<evidence type="ECO:0000313" key="2">
    <source>
        <dbReference type="Proteomes" id="UP000824469"/>
    </source>
</evidence>
<evidence type="ECO:0000313" key="1">
    <source>
        <dbReference type="EMBL" id="KAH9316256.1"/>
    </source>
</evidence>
<dbReference type="Proteomes" id="UP000824469">
    <property type="component" value="Unassembled WGS sequence"/>
</dbReference>
<name>A0AA38G498_TAXCH</name>
<sequence length="76" mass="8730">MRDQLLESIANQKRLSDDLALVKSILAASGNRSLAKLKVREPEPYDGQRDDKILENYFWDVEEYLSNMTGLNDEAQ</sequence>
<protein>
    <submittedName>
        <fullName evidence="1">Uncharacterized protein</fullName>
    </submittedName>
</protein>
<keyword evidence="2" id="KW-1185">Reference proteome</keyword>
<dbReference type="AlphaFoldDB" id="A0AA38G498"/>
<feature type="non-terminal residue" evidence="1">
    <location>
        <position position="76"/>
    </location>
</feature>
<comment type="caution">
    <text evidence="1">The sequence shown here is derived from an EMBL/GenBank/DDBJ whole genome shotgun (WGS) entry which is preliminary data.</text>
</comment>
<accession>A0AA38G498</accession>